<dbReference type="PANTHER" id="PTHR19331:SF487">
    <property type="entry name" value="SOLUBLE SCAVENGER RECEPTOR CYSTEINE-RICH DOMAIN-CONTAINING PROTEIN SSC5D"/>
    <property type="match status" value="1"/>
</dbReference>
<feature type="domain" description="SRCR" evidence="13">
    <location>
        <begin position="981"/>
        <end position="1086"/>
    </location>
</feature>
<feature type="domain" description="SRCR" evidence="13">
    <location>
        <begin position="288"/>
        <end position="391"/>
    </location>
</feature>
<feature type="disulfide bond" evidence="10">
    <location>
        <begin position="214"/>
        <end position="275"/>
    </location>
</feature>
<feature type="disulfide bond" evidence="10">
    <location>
        <begin position="246"/>
        <end position="256"/>
    </location>
</feature>
<evidence type="ECO:0000256" key="1">
    <source>
        <dbReference type="ARBA" id="ARBA00004167"/>
    </source>
</evidence>
<dbReference type="InterPro" id="IPR036772">
    <property type="entry name" value="SRCR-like_dom_sf"/>
</dbReference>
<feature type="domain" description="SRCR" evidence="13">
    <location>
        <begin position="172"/>
        <end position="276"/>
    </location>
</feature>
<keyword evidence="5 11" id="KW-1133">Transmembrane helix</keyword>
<evidence type="ECO:0000313" key="14">
    <source>
        <dbReference type="EnsemblMetazoa" id="Aqu2.1.26830_001"/>
    </source>
</evidence>
<protein>
    <recommendedName>
        <fullName evidence="13">SRCR domain-containing protein</fullName>
    </recommendedName>
</protein>
<dbReference type="Pfam" id="PF00530">
    <property type="entry name" value="SRCR"/>
    <property type="match status" value="11"/>
</dbReference>
<keyword evidence="3 12" id="KW-0732">Signal</keyword>
<feature type="domain" description="SRCR" evidence="13">
    <location>
        <begin position="872"/>
        <end position="973"/>
    </location>
</feature>
<dbReference type="EnsemblMetazoa" id="Aqu2.1.26830_001">
    <property type="protein sequence ID" value="Aqu2.1.26830_001"/>
    <property type="gene ID" value="Aqu2.1.26830"/>
</dbReference>
<feature type="disulfide bond" evidence="10">
    <location>
        <begin position="129"/>
        <end position="139"/>
    </location>
</feature>
<feature type="domain" description="SRCR" evidence="13">
    <location>
        <begin position="57"/>
        <end position="161"/>
    </location>
</feature>
<feature type="domain" description="SRCR" evidence="13">
    <location>
        <begin position="1328"/>
        <end position="1435"/>
    </location>
</feature>
<feature type="disulfide bond" evidence="10">
    <location>
        <begin position="1051"/>
        <end position="1061"/>
    </location>
</feature>
<feature type="domain" description="SRCR" evidence="13">
    <location>
        <begin position="1107"/>
        <end position="1208"/>
    </location>
</feature>
<feature type="disulfide bond" evidence="10">
    <location>
        <begin position="472"/>
        <end position="482"/>
    </location>
</feature>
<comment type="subcellular location">
    <subcellularLocation>
        <location evidence="1">Membrane</location>
        <topology evidence="1">Single-pass membrane protein</topology>
    </subcellularLocation>
</comment>
<feature type="disulfide bond" evidence="10">
    <location>
        <begin position="201"/>
        <end position="265"/>
    </location>
</feature>
<evidence type="ECO:0000256" key="9">
    <source>
        <dbReference type="ARBA" id="ARBA00023180"/>
    </source>
</evidence>
<evidence type="ECO:0000256" key="7">
    <source>
        <dbReference type="ARBA" id="ARBA00023157"/>
    </source>
</evidence>
<dbReference type="PANTHER" id="PTHR19331">
    <property type="entry name" value="SCAVENGER RECEPTOR DOMAIN-CONTAINING"/>
    <property type="match status" value="1"/>
</dbReference>
<evidence type="ECO:0000256" key="6">
    <source>
        <dbReference type="ARBA" id="ARBA00023136"/>
    </source>
</evidence>
<keyword evidence="4" id="KW-0677">Repeat</keyword>
<dbReference type="FunFam" id="3.10.250.10:FF:000007">
    <property type="entry name" value="Soluble scavenger receptor cysteine-rich domain-containing protein SSC5D"/>
    <property type="match status" value="3"/>
</dbReference>
<dbReference type="SUPFAM" id="SSF56487">
    <property type="entry name" value="SRCR-like"/>
    <property type="match status" value="12"/>
</dbReference>
<evidence type="ECO:0000256" key="8">
    <source>
        <dbReference type="ARBA" id="ARBA00023170"/>
    </source>
</evidence>
<feature type="domain" description="SRCR" evidence="13">
    <location>
        <begin position="628"/>
        <end position="734"/>
    </location>
</feature>
<dbReference type="GO" id="GO:0016020">
    <property type="term" value="C:membrane"/>
    <property type="evidence" value="ECO:0007669"/>
    <property type="project" value="UniProtKB-SubCell"/>
</dbReference>
<dbReference type="SMART" id="SM00202">
    <property type="entry name" value="SR"/>
    <property type="match status" value="11"/>
</dbReference>
<evidence type="ECO:0000259" key="13">
    <source>
        <dbReference type="PROSITE" id="PS50287"/>
    </source>
</evidence>
<evidence type="ECO:0000256" key="10">
    <source>
        <dbReference type="PROSITE-ProRule" id="PRU00196"/>
    </source>
</evidence>
<feature type="disulfide bond" evidence="10">
    <location>
        <begin position="1399"/>
        <end position="1409"/>
    </location>
</feature>
<feature type="chain" id="PRO_5010859304" description="SRCR domain-containing protein" evidence="12">
    <location>
        <begin position="39"/>
        <end position="1544"/>
    </location>
</feature>
<feature type="domain" description="SRCR" evidence="13">
    <location>
        <begin position="1218"/>
        <end position="1320"/>
    </location>
</feature>
<feature type="disulfide bond" evidence="10">
    <location>
        <begin position="545"/>
        <end position="609"/>
    </location>
</feature>
<sequence length="1544" mass="165838">MDELPCREAQKEGRRRIEMSPLACTLLLLLAGAAFVAGQYNEGVQFEQNTCTTYGALRLVWGRGNYEGQVQICINGTWGWVCHNSYRAEDAQVVCRQLGFSATGATYRTYGYYGWPNSSIPIWLDGMDCVGTETTLLSCPLSRAIGSVRCSYNAIAGVVCPSGGPSCTNNDIRIVDKTTWTPFNNRGRVEICSSNSWQTICDNGWGSSDAKVACYQLGFSKNYAYAYANARYGQGYGSILWRYVACSSSESTLFQCSKLNGGYGCTHADDASIQCSGRVTGSCTNGAVRLWRYKDIGPAHDGVALYCKSNQWVPFCDDTNTFCDTGRVICQKLGYVGLLNTRQEYHYGYYDGTVDHYAFSCSSTATDLTQCTYYYHSNCYHRGDQFGTVCYSPIIGNECTDGSVRLVNGPDNSEGRVNYCYEGFWYPVCGLNSYTATLMCKAMGFNASSASTVGDSRYGSTGIISSLYAVNCNSSHTNLSQCPFGRKTASLTSCRINVAKCSTEWGLRCHNTVGCTNGQTRLVNGPIDQAGTLEICLDNVWGSACGTFPVQSAYVACKELGYTGPNPTIKGNSFYGESSGPMLYNNIICHGWEDNVAECSYQTFPQLSCSPQYAIGLICKDDCNNGDVRLTGGFFDNEGTVEVCGNRQWSYVSDANFTANNARVICRQLGYPNGALATPLLGSHFGKGRRAVRYINANCTGTEKRFLNCPITVYSQTQAEAALAVNEVASVDCVYDVPTDPPCIARPSLYDSAGSECTSGAVRLQGGSSSGEGRVEYCYNGYWSPFCKMDPKAAMVACRQLGFTQYSWGSIVEGGEFGTSRNYSIFDNITCVGSESSLSQCTPAENTECTPFCRYNLGLRCFNPGSCTNGALRLADGVIDNEGRVEVCVNGVWGSVCDQGFDVTDAHVVCQQLGHPELEPFVLNNSTFGPGQYPIVYSNFACGGYENSLSDCTKQTYPNTACSQSNVAGVLCGYDCTDGDVRLVGSQYGYEGTVEVCFDRLWGLVADSGWTQTDAEVTCRQLGYTTQGTIVQRGSLYGKPAKTIHITSLGCSGTESSVADCTVSTISLAQGKALLATSDVAGVKCYTPDQCVPPPAGGGSSCTNGELRLTGGKQSGIPEGNVEYCYQGTWSPFCSLGPVEATIICKQLGYTASTLTAIFDDGRFGQISNTSYFQNISCPDRFATDLSTCVVADACITSCPNALGLRCYEPSSCSDGDVRLVNGSYKTDGRLEVCSDGNWGSVCSTGFDPTDAYVVCNELGLGDAEPTVYNTSAMYGDGDGAIIFSDFGCEGYETNVFDCSRSSYGYFTCSRDNVVGVKCKDSCNNADVRVVNGDSLATTEGIIEVCHQETWGMVSDEGWSTEEAQVACAQLGYTTRAAAASGSSYTRPNAPFQLSSVDCMGSETGLTNCSLTYIVDTAIADPNAPTYNPAAVKCVPDEVTNDPNDPLSVVSNNPVTVSMAVIIVIMLISVVITISVAVYVCVKRKKGDLSVKMMYADEPAPLTMSGLERAGVNNPLAGIYDEVTNAEKPENPLYGDKVALVNNM</sequence>
<comment type="caution">
    <text evidence="10">Lacks conserved residue(s) required for the propagation of feature annotation.</text>
</comment>
<keyword evidence="7 10" id="KW-1015">Disulfide bond</keyword>
<evidence type="ECO:0000256" key="11">
    <source>
        <dbReference type="SAM" id="Phobius"/>
    </source>
</evidence>
<dbReference type="OrthoDB" id="536948at2759"/>
<dbReference type="PROSITE" id="PS00420">
    <property type="entry name" value="SRCR_1"/>
    <property type="match status" value="3"/>
</dbReference>
<keyword evidence="6 11" id="KW-0472">Membrane</keyword>
<dbReference type="Gene3D" id="3.10.250.10">
    <property type="entry name" value="SRCR-like domain"/>
    <property type="match status" value="12"/>
</dbReference>
<feature type="disulfide bond" evidence="10">
    <location>
        <begin position="942"/>
        <end position="952"/>
    </location>
</feature>
<feature type="disulfide bond" evidence="10">
    <location>
        <begin position="589"/>
        <end position="599"/>
    </location>
</feature>
<feature type="domain" description="SRCR" evidence="13">
    <location>
        <begin position="404"/>
        <end position="510"/>
    </location>
</feature>
<evidence type="ECO:0000256" key="5">
    <source>
        <dbReference type="ARBA" id="ARBA00022989"/>
    </source>
</evidence>
<feature type="transmembrane region" description="Helical" evidence="11">
    <location>
        <begin position="1457"/>
        <end position="1482"/>
    </location>
</feature>
<evidence type="ECO:0000256" key="4">
    <source>
        <dbReference type="ARBA" id="ARBA00022737"/>
    </source>
</evidence>
<evidence type="ECO:0000256" key="12">
    <source>
        <dbReference type="SAM" id="SignalP"/>
    </source>
</evidence>
<feature type="signal peptide" evidence="12">
    <location>
        <begin position="1"/>
        <end position="38"/>
    </location>
</feature>
<feature type="disulfide bond" evidence="10">
    <location>
        <begin position="699"/>
        <end position="709"/>
    </location>
</feature>
<keyword evidence="2 11" id="KW-0812">Transmembrane</keyword>
<accession>A0A1X7UGQ3</accession>
<dbReference type="InParanoid" id="A0A1X7UGQ3"/>
<organism evidence="14">
    <name type="scientific">Amphimedon queenslandica</name>
    <name type="common">Sponge</name>
    <dbReference type="NCBI Taxonomy" id="400682"/>
    <lineage>
        <taxon>Eukaryota</taxon>
        <taxon>Metazoa</taxon>
        <taxon>Porifera</taxon>
        <taxon>Demospongiae</taxon>
        <taxon>Heteroscleromorpha</taxon>
        <taxon>Haplosclerida</taxon>
        <taxon>Niphatidae</taxon>
        <taxon>Amphimedon</taxon>
    </lineage>
</organism>
<evidence type="ECO:0000256" key="2">
    <source>
        <dbReference type="ARBA" id="ARBA00022692"/>
    </source>
</evidence>
<feature type="domain" description="SRCR" evidence="13">
    <location>
        <begin position="520"/>
        <end position="620"/>
    </location>
</feature>
<feature type="disulfide bond" evidence="10">
    <location>
        <begin position="1289"/>
        <end position="1299"/>
    </location>
</feature>
<name>A0A1X7UGQ3_AMPQE</name>
<proteinExistence type="predicted"/>
<keyword evidence="9" id="KW-0325">Glycoprotein</keyword>
<evidence type="ECO:0000256" key="3">
    <source>
        <dbReference type="ARBA" id="ARBA00022729"/>
    </source>
</evidence>
<dbReference type="FunFam" id="3.10.250.10:FF:000016">
    <property type="entry name" value="Scavenger receptor cysteine-rich protein type 12"/>
    <property type="match status" value="4"/>
</dbReference>
<feature type="disulfide bond" evidence="10">
    <location>
        <begin position="361"/>
        <end position="371"/>
    </location>
</feature>
<dbReference type="InterPro" id="IPR001190">
    <property type="entry name" value="SRCR"/>
</dbReference>
<dbReference type="PROSITE" id="PS50287">
    <property type="entry name" value="SRCR_2"/>
    <property type="match status" value="12"/>
</dbReference>
<feature type="domain" description="SRCR" evidence="13">
    <location>
        <begin position="762"/>
        <end position="862"/>
    </location>
</feature>
<reference evidence="14" key="1">
    <citation type="submission" date="2017-05" db="UniProtKB">
        <authorList>
            <consortium name="EnsemblMetazoa"/>
        </authorList>
    </citation>
    <scope>IDENTIFICATION</scope>
</reference>
<feature type="disulfide bond" evidence="10">
    <location>
        <begin position="831"/>
        <end position="841"/>
    </location>
</feature>
<keyword evidence="8" id="KW-0675">Receptor</keyword>
<dbReference type="PRINTS" id="PR00258">
    <property type="entry name" value="SPERACTRCPTR"/>
</dbReference>